<dbReference type="Gene3D" id="1.10.10.60">
    <property type="entry name" value="Homeodomain-like"/>
    <property type="match status" value="2"/>
</dbReference>
<dbReference type="SUPFAM" id="SSF52172">
    <property type="entry name" value="CheY-like"/>
    <property type="match status" value="1"/>
</dbReference>
<dbReference type="Pfam" id="PF00072">
    <property type="entry name" value="Response_reg"/>
    <property type="match status" value="1"/>
</dbReference>
<dbReference type="SMART" id="SM00342">
    <property type="entry name" value="HTH_ARAC"/>
    <property type="match status" value="1"/>
</dbReference>
<dbReference type="Pfam" id="PF12833">
    <property type="entry name" value="HTH_18"/>
    <property type="match status" value="1"/>
</dbReference>
<dbReference type="InterPro" id="IPR001789">
    <property type="entry name" value="Sig_transdc_resp-reg_receiver"/>
</dbReference>
<evidence type="ECO:0000256" key="1">
    <source>
        <dbReference type="ARBA" id="ARBA00018672"/>
    </source>
</evidence>
<feature type="domain" description="HTH araC/xylS-type" evidence="8">
    <location>
        <begin position="407"/>
        <end position="505"/>
    </location>
</feature>
<dbReference type="Proteomes" id="UP000655830">
    <property type="component" value="Unassembled WGS sequence"/>
</dbReference>
<evidence type="ECO:0000256" key="2">
    <source>
        <dbReference type="ARBA" id="ARBA00023015"/>
    </source>
</evidence>
<dbReference type="PROSITE" id="PS00041">
    <property type="entry name" value="HTH_ARAC_FAMILY_1"/>
    <property type="match status" value="1"/>
</dbReference>
<dbReference type="GO" id="GO:0000160">
    <property type="term" value="P:phosphorelay signal transduction system"/>
    <property type="evidence" value="ECO:0007669"/>
    <property type="project" value="InterPro"/>
</dbReference>
<comment type="function">
    <text evidence="5">May play the central regulatory role in sporulation. It may be an element of the effector pathway responsible for the activation of sporulation genes in response to nutritional stress. Spo0A may act in concert with spo0H (a sigma factor) to control the expression of some genes that are critical to the sporulation process.</text>
</comment>
<dbReference type="Gene3D" id="3.40.50.2300">
    <property type="match status" value="1"/>
</dbReference>
<evidence type="ECO:0000313" key="10">
    <source>
        <dbReference type="EMBL" id="MBC8578512.1"/>
    </source>
</evidence>
<dbReference type="EMBL" id="JACRSY010000003">
    <property type="protein sequence ID" value="MBC8578512.1"/>
    <property type="molecule type" value="Genomic_DNA"/>
</dbReference>
<evidence type="ECO:0000313" key="11">
    <source>
        <dbReference type="Proteomes" id="UP000655830"/>
    </source>
</evidence>
<evidence type="ECO:0000256" key="6">
    <source>
        <dbReference type="PROSITE-ProRule" id="PRU00169"/>
    </source>
</evidence>
<reference evidence="10" key="1">
    <citation type="submission" date="2020-08" db="EMBL/GenBank/DDBJ databases">
        <title>Genome public.</title>
        <authorList>
            <person name="Liu C."/>
            <person name="Sun Q."/>
        </authorList>
    </citation>
    <scope>NUCLEOTIDE SEQUENCE</scope>
    <source>
        <strain evidence="10">NSJ-12</strain>
    </source>
</reference>
<dbReference type="RefSeq" id="WP_249331496.1">
    <property type="nucleotide sequence ID" value="NZ_JACRSY010000003.1"/>
</dbReference>
<evidence type="ECO:0000256" key="3">
    <source>
        <dbReference type="ARBA" id="ARBA00023125"/>
    </source>
</evidence>
<dbReference type="PANTHER" id="PTHR43280:SF28">
    <property type="entry name" value="HTH-TYPE TRANSCRIPTIONAL ACTIVATOR RHAS"/>
    <property type="match status" value="1"/>
</dbReference>
<feature type="domain" description="Response regulatory" evidence="9">
    <location>
        <begin position="4"/>
        <end position="121"/>
    </location>
</feature>
<organism evidence="10 11">
    <name type="scientific">Zhenhengia yiwuensis</name>
    <dbReference type="NCBI Taxonomy" id="2763666"/>
    <lineage>
        <taxon>Bacteria</taxon>
        <taxon>Bacillati</taxon>
        <taxon>Bacillota</taxon>
        <taxon>Clostridia</taxon>
        <taxon>Lachnospirales</taxon>
        <taxon>Lachnospiraceae</taxon>
        <taxon>Zhenhengia</taxon>
    </lineage>
</organism>
<dbReference type="PROSITE" id="PS50110">
    <property type="entry name" value="RESPONSE_REGULATORY"/>
    <property type="match status" value="1"/>
</dbReference>
<evidence type="ECO:0000256" key="7">
    <source>
        <dbReference type="SAM" id="Coils"/>
    </source>
</evidence>
<dbReference type="InterPro" id="IPR020449">
    <property type="entry name" value="Tscrpt_reg_AraC-type_HTH"/>
</dbReference>
<name>A0A926ICA5_9FIRM</name>
<sequence>MAYKVLIVDDEEIVCRGMAQFVKWQEHDFEVVGTAYNVDDAMVLLNQLAIDVVFMDIRMPGKTGLDLLQMIQKRFPNIKSIILSGFSEFSYAREAMRYGAVDYLNKPVNLKEIEELLKRLKVMFMEEKKEQEIRANRVEALLLSAAKGYAKVEQEKYQLPVFKRWYGIALGLLDRAFSEQEIKEKKQEMRLEIGQIVPGAYILDSHVYGVFAIIPYKEESEVENFINMITQICSMNREWICGVSKTKNGVENLREAYQEAERALNYQKAGERRGLVCYKNIEPLFSQNTPEVQDVISRVMCMLTNPEKRNDAPKKLENDLRLIWNQGFTIMQFQTICIQYLIELNSFHQGLKIKNADLHRQLNQTLREILLSNDFEATIVCMIDHIKNLVNQLNEADEQQLGKGVIKEIQLFILTHYGENITLNMLAEQFYLHPNYLSRFFKEKTGKNFIEYLTEVRMEKVKELLINTDNKVVDISLMVGYDNPRYFSKVFKQFTGMTPSEYREKL</sequence>
<protein>
    <recommendedName>
        <fullName evidence="1">Stage 0 sporulation protein A homolog</fullName>
    </recommendedName>
</protein>
<evidence type="ECO:0000256" key="4">
    <source>
        <dbReference type="ARBA" id="ARBA00023163"/>
    </source>
</evidence>
<keyword evidence="6" id="KW-0597">Phosphoprotein</keyword>
<dbReference type="GO" id="GO:0043565">
    <property type="term" value="F:sequence-specific DNA binding"/>
    <property type="evidence" value="ECO:0007669"/>
    <property type="project" value="InterPro"/>
</dbReference>
<keyword evidence="2" id="KW-0805">Transcription regulation</keyword>
<accession>A0A926ICA5</accession>
<dbReference type="PANTHER" id="PTHR43280">
    <property type="entry name" value="ARAC-FAMILY TRANSCRIPTIONAL REGULATOR"/>
    <property type="match status" value="1"/>
</dbReference>
<feature type="modified residue" description="4-aspartylphosphate" evidence="6">
    <location>
        <position position="56"/>
    </location>
</feature>
<feature type="coiled-coil region" evidence="7">
    <location>
        <begin position="243"/>
        <end position="270"/>
    </location>
</feature>
<comment type="caution">
    <text evidence="10">The sequence shown here is derived from an EMBL/GenBank/DDBJ whole genome shotgun (WGS) entry which is preliminary data.</text>
</comment>
<keyword evidence="4" id="KW-0804">Transcription</keyword>
<keyword evidence="7" id="KW-0175">Coiled coil</keyword>
<evidence type="ECO:0000259" key="8">
    <source>
        <dbReference type="PROSITE" id="PS01124"/>
    </source>
</evidence>
<dbReference type="GO" id="GO:0003700">
    <property type="term" value="F:DNA-binding transcription factor activity"/>
    <property type="evidence" value="ECO:0007669"/>
    <property type="project" value="InterPro"/>
</dbReference>
<dbReference type="PRINTS" id="PR00032">
    <property type="entry name" value="HTHARAC"/>
</dbReference>
<dbReference type="InterPro" id="IPR009057">
    <property type="entry name" value="Homeodomain-like_sf"/>
</dbReference>
<proteinExistence type="predicted"/>
<dbReference type="InterPro" id="IPR018062">
    <property type="entry name" value="HTH_AraC-typ_CS"/>
</dbReference>
<evidence type="ECO:0000259" key="9">
    <source>
        <dbReference type="PROSITE" id="PS50110"/>
    </source>
</evidence>
<dbReference type="PROSITE" id="PS01124">
    <property type="entry name" value="HTH_ARAC_FAMILY_2"/>
    <property type="match status" value="1"/>
</dbReference>
<dbReference type="InterPro" id="IPR011006">
    <property type="entry name" value="CheY-like_superfamily"/>
</dbReference>
<keyword evidence="11" id="KW-1185">Reference proteome</keyword>
<keyword evidence="3" id="KW-0238">DNA-binding</keyword>
<dbReference type="SMART" id="SM00448">
    <property type="entry name" value="REC"/>
    <property type="match status" value="1"/>
</dbReference>
<evidence type="ECO:0000256" key="5">
    <source>
        <dbReference type="ARBA" id="ARBA00024867"/>
    </source>
</evidence>
<dbReference type="AlphaFoldDB" id="A0A926ICA5"/>
<dbReference type="CDD" id="cd17536">
    <property type="entry name" value="REC_YesN-like"/>
    <property type="match status" value="1"/>
</dbReference>
<dbReference type="SUPFAM" id="SSF46689">
    <property type="entry name" value="Homeodomain-like"/>
    <property type="match status" value="2"/>
</dbReference>
<dbReference type="InterPro" id="IPR018060">
    <property type="entry name" value="HTH_AraC"/>
</dbReference>
<gene>
    <name evidence="10" type="ORF">H8718_03050</name>
</gene>